<dbReference type="Pfam" id="PF00636">
    <property type="entry name" value="Ribonuclease_3"/>
    <property type="match status" value="1"/>
</dbReference>
<dbReference type="Proteomes" id="UP000184330">
    <property type="component" value="Unassembled WGS sequence"/>
</dbReference>
<keyword evidence="3" id="KW-0378">Hydrolase</keyword>
<feature type="compositionally biased region" description="Basic residues" evidence="6">
    <location>
        <begin position="1"/>
        <end position="12"/>
    </location>
</feature>
<dbReference type="GO" id="GO:0006364">
    <property type="term" value="P:rRNA processing"/>
    <property type="evidence" value="ECO:0007669"/>
    <property type="project" value="TreeGrafter"/>
</dbReference>
<evidence type="ECO:0000259" key="7">
    <source>
        <dbReference type="PROSITE" id="PS50137"/>
    </source>
</evidence>
<dbReference type="InterPro" id="IPR014720">
    <property type="entry name" value="dsRBD_dom"/>
</dbReference>
<dbReference type="PANTHER" id="PTHR11207:SF0">
    <property type="entry name" value="RIBONUCLEASE 3"/>
    <property type="match status" value="1"/>
</dbReference>
<dbReference type="STRING" id="576137.A0A1L7WLV0"/>
<sequence>MQKLFNKHKRKHQESPGSEERSSKQKKHNDFHEQSSFGFPYESARPSLDIPLRNNSPDKGRKGQKIANLIRALDEALDEEGMDETLGLIGDDNLSRCLDLRTALKQKKLDIDAAAITSPPASQPQRMSMSHDYQNIPKTMSAFSLTGWKSSTIPTTLPPLPKILDPTLEASAFTHIGCGSGSPTDLSYERLEWVGDAYVELTATLLISQTFPSFKPGKCAQLRERLVKNVTLAGFSHQYGFDKRVRLPEHFLASKKSPIEEKTKIFGDIFEAYVAAIILADPQNGVMRASEWLKDLWGMTIAKDIIAEERQGLKIDSPMWRLRGHTEPIQAIASTAEKVPPNPKERLQKILGSKGIKIEYKDAAAERKDKTNKLPLFTVGVYLTGWGETGRMLGSGTANGKKEAGFKAAEMALSNKRLMKMYTDQKEIFDAQLRMEKEALEAQQQQEGT</sequence>
<dbReference type="GO" id="GO:0006369">
    <property type="term" value="P:termination of RNA polymerase II transcription"/>
    <property type="evidence" value="ECO:0007669"/>
    <property type="project" value="TreeGrafter"/>
</dbReference>
<accession>A0A1L7WLV0</accession>
<name>A0A1L7WLV0_9HELO</name>
<dbReference type="PROSITE" id="PS50137">
    <property type="entry name" value="DS_RBD"/>
    <property type="match status" value="1"/>
</dbReference>
<keyword evidence="4 5" id="KW-0694">RNA-binding</keyword>
<evidence type="ECO:0000256" key="1">
    <source>
        <dbReference type="ARBA" id="ARBA00022722"/>
    </source>
</evidence>
<dbReference type="SMART" id="SM00535">
    <property type="entry name" value="RIBOc"/>
    <property type="match status" value="1"/>
</dbReference>
<dbReference type="Gene3D" id="3.30.160.20">
    <property type="match status" value="1"/>
</dbReference>
<dbReference type="SUPFAM" id="SSF54768">
    <property type="entry name" value="dsRNA-binding domain-like"/>
    <property type="match status" value="1"/>
</dbReference>
<dbReference type="GO" id="GO:0005654">
    <property type="term" value="C:nucleoplasm"/>
    <property type="evidence" value="ECO:0007669"/>
    <property type="project" value="TreeGrafter"/>
</dbReference>
<dbReference type="AlphaFoldDB" id="A0A1L7WLV0"/>
<organism evidence="9 10">
    <name type="scientific">Phialocephala subalpina</name>
    <dbReference type="NCBI Taxonomy" id="576137"/>
    <lineage>
        <taxon>Eukaryota</taxon>
        <taxon>Fungi</taxon>
        <taxon>Dikarya</taxon>
        <taxon>Ascomycota</taxon>
        <taxon>Pezizomycotina</taxon>
        <taxon>Leotiomycetes</taxon>
        <taxon>Helotiales</taxon>
        <taxon>Mollisiaceae</taxon>
        <taxon>Phialocephala</taxon>
        <taxon>Phialocephala fortinii species complex</taxon>
    </lineage>
</organism>
<feature type="region of interest" description="Disordered" evidence="6">
    <location>
        <begin position="1"/>
        <end position="64"/>
    </location>
</feature>
<keyword evidence="2" id="KW-0255">Endonuclease</keyword>
<dbReference type="SUPFAM" id="SSF69065">
    <property type="entry name" value="RNase III domain-like"/>
    <property type="match status" value="1"/>
</dbReference>
<dbReference type="CDD" id="cd00593">
    <property type="entry name" value="RIBOc"/>
    <property type="match status" value="1"/>
</dbReference>
<dbReference type="PROSITE" id="PS00517">
    <property type="entry name" value="RNASE_3_1"/>
    <property type="match status" value="1"/>
</dbReference>
<evidence type="ECO:0000259" key="8">
    <source>
        <dbReference type="PROSITE" id="PS50142"/>
    </source>
</evidence>
<reference evidence="9 10" key="1">
    <citation type="submission" date="2016-03" db="EMBL/GenBank/DDBJ databases">
        <authorList>
            <person name="Ploux O."/>
        </authorList>
    </citation>
    <scope>NUCLEOTIDE SEQUENCE [LARGE SCALE GENOMIC DNA]</scope>
    <source>
        <strain evidence="9 10">UAMH 11012</strain>
    </source>
</reference>
<feature type="domain" description="RNase III" evidence="8">
    <location>
        <begin position="172"/>
        <end position="282"/>
    </location>
</feature>
<keyword evidence="1" id="KW-0540">Nuclease</keyword>
<dbReference type="OrthoDB" id="2392202at2759"/>
<dbReference type="PROSITE" id="PS50142">
    <property type="entry name" value="RNASE_3_2"/>
    <property type="match status" value="1"/>
</dbReference>
<evidence type="ECO:0000313" key="10">
    <source>
        <dbReference type="Proteomes" id="UP000184330"/>
    </source>
</evidence>
<dbReference type="SMART" id="SM00358">
    <property type="entry name" value="DSRM"/>
    <property type="match status" value="1"/>
</dbReference>
<keyword evidence="10" id="KW-1185">Reference proteome</keyword>
<protein>
    <submittedName>
        <fullName evidence="9">Related to Ribonuclease III</fullName>
    </submittedName>
</protein>
<dbReference type="InterPro" id="IPR036389">
    <property type="entry name" value="RNase_III_sf"/>
</dbReference>
<evidence type="ECO:0000256" key="3">
    <source>
        <dbReference type="ARBA" id="ARBA00022801"/>
    </source>
</evidence>
<dbReference type="InterPro" id="IPR000999">
    <property type="entry name" value="RNase_III_dom"/>
</dbReference>
<evidence type="ECO:0000313" key="9">
    <source>
        <dbReference type="EMBL" id="CZR53742.1"/>
    </source>
</evidence>
<feature type="domain" description="DRBM" evidence="7">
    <location>
        <begin position="342"/>
        <end position="418"/>
    </location>
</feature>
<dbReference type="EMBL" id="FJOG01000004">
    <property type="protein sequence ID" value="CZR53742.1"/>
    <property type="molecule type" value="Genomic_DNA"/>
</dbReference>
<dbReference type="Gene3D" id="1.10.1520.10">
    <property type="entry name" value="Ribonuclease III domain"/>
    <property type="match status" value="1"/>
</dbReference>
<dbReference type="GO" id="GO:0003723">
    <property type="term" value="F:RNA binding"/>
    <property type="evidence" value="ECO:0007669"/>
    <property type="project" value="UniProtKB-UniRule"/>
</dbReference>
<evidence type="ECO:0000256" key="2">
    <source>
        <dbReference type="ARBA" id="ARBA00022759"/>
    </source>
</evidence>
<dbReference type="GO" id="GO:0004525">
    <property type="term" value="F:ribonuclease III activity"/>
    <property type="evidence" value="ECO:0007669"/>
    <property type="project" value="InterPro"/>
</dbReference>
<evidence type="ECO:0000256" key="6">
    <source>
        <dbReference type="SAM" id="MobiDB-lite"/>
    </source>
</evidence>
<gene>
    <name evidence="9" type="ORF">PAC_03622</name>
</gene>
<feature type="compositionally biased region" description="Basic and acidic residues" evidence="6">
    <location>
        <begin position="18"/>
        <end position="33"/>
    </location>
</feature>
<dbReference type="PANTHER" id="PTHR11207">
    <property type="entry name" value="RIBONUCLEASE III"/>
    <property type="match status" value="1"/>
</dbReference>
<proteinExistence type="predicted"/>
<dbReference type="GO" id="GO:0034475">
    <property type="term" value="P:U4 snRNA 3'-end processing"/>
    <property type="evidence" value="ECO:0007669"/>
    <property type="project" value="TreeGrafter"/>
</dbReference>
<evidence type="ECO:0000256" key="5">
    <source>
        <dbReference type="PROSITE-ProRule" id="PRU00266"/>
    </source>
</evidence>
<evidence type="ECO:0000256" key="4">
    <source>
        <dbReference type="ARBA" id="ARBA00022884"/>
    </source>
</evidence>